<feature type="domain" description="N-terminal" evidence="1">
    <location>
        <begin position="6"/>
        <end position="98"/>
    </location>
</feature>
<evidence type="ECO:0000259" key="1">
    <source>
        <dbReference type="Pfam" id="PF08401"/>
    </source>
</evidence>
<dbReference type="Pfam" id="PF08401">
    <property type="entry name" value="ArdcN"/>
    <property type="match status" value="1"/>
</dbReference>
<gene>
    <name evidence="3" type="ORF">UFOVP1295_39</name>
</gene>
<dbReference type="InterPro" id="IPR013610">
    <property type="entry name" value="ArdC_N"/>
</dbReference>
<dbReference type="Pfam" id="PF18818">
    <property type="entry name" value="MPTase-PolyVal"/>
    <property type="match status" value="1"/>
</dbReference>
<reference evidence="3" key="1">
    <citation type="submission" date="2020-05" db="EMBL/GenBank/DDBJ databases">
        <authorList>
            <person name="Chiriac C."/>
            <person name="Salcher M."/>
            <person name="Ghai R."/>
            <person name="Kavagutti S V."/>
        </authorList>
    </citation>
    <scope>NUCLEOTIDE SEQUENCE</scope>
</reference>
<dbReference type="GO" id="GO:0003697">
    <property type="term" value="F:single-stranded DNA binding"/>
    <property type="evidence" value="ECO:0007669"/>
    <property type="project" value="InterPro"/>
</dbReference>
<protein>
    <submittedName>
        <fullName evidence="3">COG4227 Antirestriction protein</fullName>
    </submittedName>
</protein>
<sequence length="277" mass="30564">MLDTSAITNKIVERLKAGVSGNFIMPWNQSSGMPVNSTTGASYTGINTLILWCESMDKGYASNTWATYKQWQSIECQVKKGSESTRCYKYGTGTKEVDGVEKGYKYLKPFCLFNAEQVDGYTQPEQAIIANLDTVDGYIAATGAIIGTSNRACYIPSADKIEMPPMNSFRTQDGYYSVLLHELTHWTGATSRLNRDIKNKFGDHGYAFEELVAELGAAFLCAQLGVTNDIREDHIQYLASWIKVLESDTTAIFKAAALANKAAEYLISFSHQESIAA</sequence>
<evidence type="ECO:0000259" key="2">
    <source>
        <dbReference type="Pfam" id="PF18818"/>
    </source>
</evidence>
<accession>A0A6J5RF15</accession>
<evidence type="ECO:0000313" key="3">
    <source>
        <dbReference type="EMBL" id="CAB4195843.1"/>
    </source>
</evidence>
<feature type="domain" description="Polyvalent protein metallopeptidase" evidence="2">
    <location>
        <begin position="135"/>
        <end position="257"/>
    </location>
</feature>
<name>A0A6J5RF15_9CAUD</name>
<dbReference type="PIRSF" id="PIRSF037112">
    <property type="entry name" value="Antirestriction_ArdC"/>
    <property type="match status" value="1"/>
</dbReference>
<proteinExistence type="predicted"/>
<dbReference type="InterPro" id="IPR017113">
    <property type="entry name" value="Antirestriction_ArdC"/>
</dbReference>
<dbReference type="EMBL" id="LR797242">
    <property type="protein sequence ID" value="CAB4195843.1"/>
    <property type="molecule type" value="Genomic_DNA"/>
</dbReference>
<dbReference type="InterPro" id="IPR041459">
    <property type="entry name" value="MPTase-PolyVal"/>
</dbReference>
<organism evidence="3">
    <name type="scientific">uncultured Caudovirales phage</name>
    <dbReference type="NCBI Taxonomy" id="2100421"/>
    <lineage>
        <taxon>Viruses</taxon>
        <taxon>Duplodnaviria</taxon>
        <taxon>Heunggongvirae</taxon>
        <taxon>Uroviricota</taxon>
        <taxon>Caudoviricetes</taxon>
        <taxon>Peduoviridae</taxon>
        <taxon>Maltschvirus</taxon>
        <taxon>Maltschvirus maltsch</taxon>
    </lineage>
</organism>